<feature type="region of interest" description="Disordered" evidence="3">
    <location>
        <begin position="976"/>
        <end position="1018"/>
    </location>
</feature>
<dbReference type="Pfam" id="PF08144">
    <property type="entry name" value="CPL"/>
    <property type="match status" value="1"/>
</dbReference>
<gene>
    <name evidence="5" type="ORF">PHLCEN_2v6420</name>
</gene>
<sequence>MKVSLCVCSFQHPKFSAARESHKAQRVLHDQRRAAKPHSALLVEAKEAWALARQKNLSKEDRTKHVHALMEVIRGKVRDIVFKHDASRIVQTAVKYGGQKERNEIAVELKGKYKELAQNKYSKFLVTKLVRLCPAHRQSILLEFQGSVLRLLLHREASSVLADAFELYANAYERSLLLRDFYGKEASLFSLTAGSEDEKERSKKGMKGLIEGADKERKKRVMNAVKDNLTTIFNNPDKGAVSHAIVHRALWEYLVAVNDLEDEADREKLRREIFESCQDVLAEMVHTKDGSRVVREFIAQGTAKDRKHIVKTIKPHVERMCKDDEAQLVLFTAFDIIDDTKLTAKSLVADIVSSASTLYSSPQGRRSLMYLVSPRTRRHFTPAQISLLAETDAIRAQTSKKDEQIRTEEIRKAASEPLIAWVAGKGGEVVRDPGGSLIITEIMLYAEGDKTAASETLLKALTLPYPSTDFSNPHLMSLPHSSRVYKTLLQGGPFSHTDKAIVRSPSFSPVEFAKRFVRIVGQENTLAMAKDDGAFVVAVLCERAKESEDSELKDVLKTWFSGDVRKELEEDKERRGRALGWSDTWHLSHLIDPESAIRDTPESRPLDDSIGGRRPQHVLSLTSTTSSDILASYDDLSPQPAWKQPSTAYEHDTLPLPGNVGERHDALELGSFYGHEPYSDSDIYASPQGSQNLGKEMDAAHESRNIVNGWADEQPRDYEVLSRYSDGRNYALFPHNALDPKLLAGYQQADETIEQYDQSEDEGEEYDTVASQVATGSTPFLNTYEDPLRDSSAAETLQENVERAASQFEFTFSFPSPVQLDDAAHRSPTPSSPYSSRESSPSTIAVEAPPHLHSQHTLVLEEADTISSAESCPLGCGETVSMHDALYHVKKHHRPPGAITRTLITCPLCTSNPNLQWRNFPRHVQSRHYVEKVVCPCGKKFARLDAKKRHWDDSCLTNPLSLKSLAFAAKRNNLPAKGLKAMKKERGPRKSRQRNKRAAEDDNEYVGSKKTAKKGRRH</sequence>
<dbReference type="OrthoDB" id="497380at2759"/>
<dbReference type="SUPFAM" id="SSF48371">
    <property type="entry name" value="ARM repeat"/>
    <property type="match status" value="1"/>
</dbReference>
<name>A0A2R6NZM4_9APHY</name>
<evidence type="ECO:0000313" key="6">
    <source>
        <dbReference type="Proteomes" id="UP000186601"/>
    </source>
</evidence>
<keyword evidence="6" id="KW-1185">Reference proteome</keyword>
<proteinExistence type="predicted"/>
<dbReference type="InterPro" id="IPR033133">
    <property type="entry name" value="PUM-HD"/>
</dbReference>
<feature type="region of interest" description="Disordered" evidence="3">
    <location>
        <begin position="819"/>
        <end position="843"/>
    </location>
</feature>
<dbReference type="EMBL" id="MLYV02000622">
    <property type="protein sequence ID" value="PSR81341.1"/>
    <property type="molecule type" value="Genomic_DNA"/>
</dbReference>
<dbReference type="Proteomes" id="UP000186601">
    <property type="component" value="Unassembled WGS sequence"/>
</dbReference>
<evidence type="ECO:0000256" key="2">
    <source>
        <dbReference type="ARBA" id="ARBA00022884"/>
    </source>
</evidence>
<dbReference type="Gene3D" id="1.25.10.10">
    <property type="entry name" value="Leucine-rich Repeat Variant"/>
    <property type="match status" value="1"/>
</dbReference>
<dbReference type="GO" id="GO:0003729">
    <property type="term" value="F:mRNA binding"/>
    <property type="evidence" value="ECO:0007669"/>
    <property type="project" value="TreeGrafter"/>
</dbReference>
<evidence type="ECO:0000256" key="3">
    <source>
        <dbReference type="SAM" id="MobiDB-lite"/>
    </source>
</evidence>
<organism evidence="5 6">
    <name type="scientific">Hermanssonia centrifuga</name>
    <dbReference type="NCBI Taxonomy" id="98765"/>
    <lineage>
        <taxon>Eukaryota</taxon>
        <taxon>Fungi</taxon>
        <taxon>Dikarya</taxon>
        <taxon>Basidiomycota</taxon>
        <taxon>Agaricomycotina</taxon>
        <taxon>Agaricomycetes</taxon>
        <taxon>Polyporales</taxon>
        <taxon>Meruliaceae</taxon>
        <taxon>Hermanssonia</taxon>
    </lineage>
</organism>
<dbReference type="InterPro" id="IPR012959">
    <property type="entry name" value="CPL_dom"/>
</dbReference>
<dbReference type="PANTHER" id="PTHR13389">
    <property type="entry name" value="PUMILIO HOMOLOG 3"/>
    <property type="match status" value="1"/>
</dbReference>
<dbReference type="InterPro" id="IPR001313">
    <property type="entry name" value="Pumilio_RNA-bd_rpt"/>
</dbReference>
<protein>
    <recommendedName>
        <fullName evidence="4">PUM-HD domain-containing protein</fullName>
    </recommendedName>
</protein>
<dbReference type="PROSITE" id="PS50303">
    <property type="entry name" value="PUM_HD"/>
    <property type="match status" value="1"/>
</dbReference>
<feature type="compositionally biased region" description="Low complexity" evidence="3">
    <location>
        <begin position="827"/>
        <end position="842"/>
    </location>
</feature>
<keyword evidence="2" id="KW-0694">RNA-binding</keyword>
<evidence type="ECO:0000313" key="5">
    <source>
        <dbReference type="EMBL" id="PSR81341.1"/>
    </source>
</evidence>
<dbReference type="InterPro" id="IPR040059">
    <property type="entry name" value="PUM3"/>
</dbReference>
<dbReference type="PANTHER" id="PTHR13389:SF0">
    <property type="entry name" value="PUMILIO HOMOLOG 3"/>
    <property type="match status" value="1"/>
</dbReference>
<evidence type="ECO:0000259" key="4">
    <source>
        <dbReference type="PROSITE" id="PS50303"/>
    </source>
</evidence>
<dbReference type="InterPro" id="IPR011989">
    <property type="entry name" value="ARM-like"/>
</dbReference>
<feature type="compositionally biased region" description="Basic residues" evidence="3">
    <location>
        <begin position="980"/>
        <end position="996"/>
    </location>
</feature>
<dbReference type="InterPro" id="IPR016024">
    <property type="entry name" value="ARM-type_fold"/>
</dbReference>
<evidence type="ECO:0000256" key="1">
    <source>
        <dbReference type="ARBA" id="ARBA00022737"/>
    </source>
</evidence>
<feature type="domain" description="PUM-HD" evidence="4">
    <location>
        <begin position="50"/>
        <end position="375"/>
    </location>
</feature>
<keyword evidence="1" id="KW-0677">Repeat</keyword>
<dbReference type="AlphaFoldDB" id="A0A2R6NZM4"/>
<feature type="compositionally biased region" description="Basic and acidic residues" evidence="3">
    <location>
        <begin position="593"/>
        <end position="611"/>
    </location>
</feature>
<comment type="caution">
    <text evidence="5">The sequence shown here is derived from an EMBL/GenBank/DDBJ whole genome shotgun (WGS) entry which is preliminary data.</text>
</comment>
<dbReference type="STRING" id="98765.A0A2R6NZM4"/>
<dbReference type="SMART" id="SM00025">
    <property type="entry name" value="Pumilio"/>
    <property type="match status" value="5"/>
</dbReference>
<reference evidence="5 6" key="1">
    <citation type="submission" date="2018-02" db="EMBL/GenBank/DDBJ databases">
        <title>Genome sequence of the basidiomycete white-rot fungus Phlebia centrifuga.</title>
        <authorList>
            <person name="Granchi Z."/>
            <person name="Peng M."/>
            <person name="de Vries R.P."/>
            <person name="Hilden K."/>
            <person name="Makela M.R."/>
            <person name="Grigoriev I."/>
            <person name="Riley R."/>
        </authorList>
    </citation>
    <scope>NUCLEOTIDE SEQUENCE [LARGE SCALE GENOMIC DNA]</scope>
    <source>
        <strain evidence="5 6">FBCC195</strain>
    </source>
</reference>
<dbReference type="GO" id="GO:0006417">
    <property type="term" value="P:regulation of translation"/>
    <property type="evidence" value="ECO:0007669"/>
    <property type="project" value="TreeGrafter"/>
</dbReference>
<accession>A0A2R6NZM4</accession>
<feature type="region of interest" description="Disordered" evidence="3">
    <location>
        <begin position="593"/>
        <end position="614"/>
    </location>
</feature>
<dbReference type="GO" id="GO:0005730">
    <property type="term" value="C:nucleolus"/>
    <property type="evidence" value="ECO:0007669"/>
    <property type="project" value="TreeGrafter"/>
</dbReference>